<keyword evidence="14" id="KW-0830">Ubiquinone</keyword>
<evidence type="ECO:0000256" key="9">
    <source>
        <dbReference type="ARBA" id="ARBA00022777"/>
    </source>
</evidence>
<dbReference type="Proteomes" id="UP000053675">
    <property type="component" value="Unassembled WGS sequence"/>
</dbReference>
<evidence type="ECO:0000256" key="10">
    <source>
        <dbReference type="ARBA" id="ARBA00022840"/>
    </source>
</evidence>
<keyword evidence="7" id="KW-0812">Transmembrane</keyword>
<dbReference type="GO" id="GO:0005524">
    <property type="term" value="F:ATP binding"/>
    <property type="evidence" value="ECO:0007669"/>
    <property type="project" value="UniProtKB-KW"/>
</dbReference>
<keyword evidence="15" id="KW-1185">Reference proteome</keyword>
<accession>A0A084UEJ0</accession>
<dbReference type="InterPro" id="IPR045308">
    <property type="entry name" value="UbiB_bact"/>
</dbReference>
<organism evidence="14 15">
    <name type="scientific">Nitratireductor basaltis</name>
    <dbReference type="NCBI Taxonomy" id="472175"/>
    <lineage>
        <taxon>Bacteria</taxon>
        <taxon>Pseudomonadati</taxon>
        <taxon>Pseudomonadota</taxon>
        <taxon>Alphaproteobacteria</taxon>
        <taxon>Hyphomicrobiales</taxon>
        <taxon>Phyllobacteriaceae</taxon>
        <taxon>Nitratireductor</taxon>
    </lineage>
</organism>
<protein>
    <submittedName>
        <fullName evidence="14">Ubiquinone biosynthesis protein AarF</fullName>
    </submittedName>
</protein>
<evidence type="ECO:0000313" key="14">
    <source>
        <dbReference type="EMBL" id="KFB11376.1"/>
    </source>
</evidence>
<dbReference type="UniPathway" id="UPA00232"/>
<dbReference type="EMBL" id="JMQM01000001">
    <property type="protein sequence ID" value="KFB11376.1"/>
    <property type="molecule type" value="Genomic_DNA"/>
</dbReference>
<comment type="similarity">
    <text evidence="2">Belongs to the protein kinase superfamily. ADCK protein kinase family.</text>
</comment>
<evidence type="ECO:0000256" key="3">
    <source>
        <dbReference type="ARBA" id="ARBA00022475"/>
    </source>
</evidence>
<keyword evidence="5" id="KW-0808">Transferase</keyword>
<evidence type="ECO:0000256" key="11">
    <source>
        <dbReference type="ARBA" id="ARBA00022989"/>
    </source>
</evidence>
<evidence type="ECO:0000256" key="12">
    <source>
        <dbReference type="ARBA" id="ARBA00023136"/>
    </source>
</evidence>
<dbReference type="InterPro" id="IPR004147">
    <property type="entry name" value="ABC1_dom"/>
</dbReference>
<dbReference type="AlphaFoldDB" id="A0A084UEJ0"/>
<dbReference type="PANTHER" id="PTHR10566:SF113">
    <property type="entry name" value="PROTEIN ACTIVITY OF BC1 COMPLEX KINASE 7, CHLOROPLASTIC"/>
    <property type="match status" value="1"/>
</dbReference>
<keyword evidence="8" id="KW-0547">Nucleotide-binding</keyword>
<dbReference type="OrthoDB" id="9795390at2"/>
<dbReference type="RefSeq" id="WP_036483265.1">
    <property type="nucleotide sequence ID" value="NZ_JMQM01000001.1"/>
</dbReference>
<keyword evidence="9" id="KW-0418">Kinase</keyword>
<evidence type="ECO:0000256" key="5">
    <source>
        <dbReference type="ARBA" id="ARBA00022679"/>
    </source>
</evidence>
<comment type="pathway">
    <text evidence="1">Cofactor biosynthesis; ubiquinone biosynthesis [regulation].</text>
</comment>
<keyword evidence="4" id="KW-0997">Cell inner membrane</keyword>
<keyword evidence="10" id="KW-0067">ATP-binding</keyword>
<keyword evidence="11" id="KW-1133">Transmembrane helix</keyword>
<feature type="domain" description="ABC1 atypical kinase-like" evidence="13">
    <location>
        <begin position="95"/>
        <end position="342"/>
    </location>
</feature>
<dbReference type="STRING" id="472175.EL18_02424"/>
<evidence type="ECO:0000256" key="6">
    <source>
        <dbReference type="ARBA" id="ARBA00022688"/>
    </source>
</evidence>
<dbReference type="SUPFAM" id="SSF56112">
    <property type="entry name" value="Protein kinase-like (PK-like)"/>
    <property type="match status" value="1"/>
</dbReference>
<dbReference type="GO" id="GO:0016301">
    <property type="term" value="F:kinase activity"/>
    <property type="evidence" value="ECO:0007669"/>
    <property type="project" value="UniProtKB-KW"/>
</dbReference>
<dbReference type="NCBIfam" id="TIGR01982">
    <property type="entry name" value="UbiB"/>
    <property type="match status" value="1"/>
</dbReference>
<proteinExistence type="inferred from homology"/>
<evidence type="ECO:0000256" key="8">
    <source>
        <dbReference type="ARBA" id="ARBA00022741"/>
    </source>
</evidence>
<keyword evidence="6" id="KW-0831">Ubiquinone biosynthesis</keyword>
<keyword evidence="12" id="KW-0472">Membrane</keyword>
<dbReference type="PATRIC" id="fig|472175.3.peg.2416"/>
<keyword evidence="3" id="KW-1003">Cell membrane</keyword>
<evidence type="ECO:0000256" key="2">
    <source>
        <dbReference type="ARBA" id="ARBA00009670"/>
    </source>
</evidence>
<dbReference type="Pfam" id="PF03109">
    <property type="entry name" value="ABC1"/>
    <property type="match status" value="1"/>
</dbReference>
<dbReference type="InterPro" id="IPR050154">
    <property type="entry name" value="UbiB_kinase"/>
</dbReference>
<dbReference type="InterPro" id="IPR010232">
    <property type="entry name" value="UbiB"/>
</dbReference>
<name>A0A084UEJ0_9HYPH</name>
<sequence>MSTVGAYFRLVRAGWILVREGVIAALPGEQFQGMPLFMWKAARVFSRRRSGERDRSERLAKAVDRLGPSYVKLGQFLATRPDVVGHDMAIDLAGLQDRMDTFPDALARKEIEESLGQRIEDLYLTFDPPVAAASIAQVHPAEVIRNGERQKVAVKVIRPGVRRRFNNDLESYFLAAKLQERLVPSSRRLKPVEVTRTLAQTTRIEMDLRLEAAAISEIHENTKEDPGFRVPWVDWARTGRDVITLEWIDGIKMSDVEGLKAAGHDLEKLAEVLIQSFLRHTLRDGFFHADMHPGNLFVEADGTIVGVDFGIVGRIGKRERRFLAEILYGFITRDFRRVAEVHFEAGYVPGHHDVAAFAQALRAIGEPIHGQPAETISMARLLTLLFEVTELFDMQTRPELLLLQKTMVVVEGVSRNLNPHFNMWKAAEPVVGDWIRSNLGPRGVATDARDGLNALVSLARQAPEFAARTERLSRELDRMAVNGIRLDEETALAIGNAEAKLNRSGRFALWIIALSLIGILIQLS</sequence>
<evidence type="ECO:0000256" key="4">
    <source>
        <dbReference type="ARBA" id="ARBA00022519"/>
    </source>
</evidence>
<dbReference type="eggNOG" id="COG0661">
    <property type="taxonomic scope" value="Bacteria"/>
</dbReference>
<evidence type="ECO:0000313" key="15">
    <source>
        <dbReference type="Proteomes" id="UP000053675"/>
    </source>
</evidence>
<dbReference type="GO" id="GO:0006744">
    <property type="term" value="P:ubiquinone biosynthetic process"/>
    <property type="evidence" value="ECO:0007669"/>
    <property type="project" value="UniProtKB-UniPathway"/>
</dbReference>
<dbReference type="InterPro" id="IPR011009">
    <property type="entry name" value="Kinase-like_dom_sf"/>
</dbReference>
<comment type="caution">
    <text evidence="14">The sequence shown here is derived from an EMBL/GenBank/DDBJ whole genome shotgun (WGS) entry which is preliminary data.</text>
</comment>
<evidence type="ECO:0000256" key="1">
    <source>
        <dbReference type="ARBA" id="ARBA00005020"/>
    </source>
</evidence>
<evidence type="ECO:0000259" key="13">
    <source>
        <dbReference type="Pfam" id="PF03109"/>
    </source>
</evidence>
<dbReference type="PANTHER" id="PTHR10566">
    <property type="entry name" value="CHAPERONE-ACTIVITY OF BC1 COMPLEX CABC1 -RELATED"/>
    <property type="match status" value="1"/>
</dbReference>
<gene>
    <name evidence="14" type="ORF">EL18_02424</name>
</gene>
<reference evidence="14 15" key="1">
    <citation type="submission" date="2014-05" db="EMBL/GenBank/DDBJ databases">
        <title>Draft Genome Sequence of Nitratireductor basaltis Strain UMTGB225, A Marine Bacterium Isolated from Green Barrel Tunicate.</title>
        <authorList>
            <person name="Gan H.Y."/>
        </authorList>
    </citation>
    <scope>NUCLEOTIDE SEQUENCE [LARGE SCALE GENOMIC DNA]</scope>
    <source>
        <strain evidence="14 15">UMTGB225</strain>
    </source>
</reference>
<evidence type="ECO:0000256" key="7">
    <source>
        <dbReference type="ARBA" id="ARBA00022692"/>
    </source>
</evidence>
<dbReference type="CDD" id="cd13972">
    <property type="entry name" value="UbiB"/>
    <property type="match status" value="1"/>
</dbReference>